<evidence type="ECO:0000313" key="5">
    <source>
        <dbReference type="EMBL" id="QUH27880.1"/>
    </source>
</evidence>
<evidence type="ECO:0000256" key="1">
    <source>
        <dbReference type="ARBA" id="ARBA00006284"/>
    </source>
</evidence>
<dbReference type="InterPro" id="IPR018193">
    <property type="entry name" value="Glyc_kinase_flavodox-like_fold"/>
</dbReference>
<evidence type="ECO:0000256" key="2">
    <source>
        <dbReference type="ARBA" id="ARBA00022679"/>
    </source>
</evidence>
<dbReference type="Pfam" id="PF02595">
    <property type="entry name" value="Gly_kinase"/>
    <property type="match status" value="1"/>
</dbReference>
<keyword evidence="2 4" id="KW-0808">Transferase</keyword>
<dbReference type="GO" id="GO:0031388">
    <property type="term" value="P:organic acid phosphorylation"/>
    <property type="evidence" value="ECO:0007669"/>
    <property type="project" value="UniProtKB-UniRule"/>
</dbReference>
<dbReference type="GO" id="GO:0008887">
    <property type="term" value="F:glycerate kinase activity"/>
    <property type="evidence" value="ECO:0007669"/>
    <property type="project" value="UniProtKB-UniRule"/>
</dbReference>
<gene>
    <name evidence="5" type="ORF">HYG85_02700</name>
</gene>
<comment type="similarity">
    <text evidence="1 4">Belongs to the glycerate kinase type-1 family.</text>
</comment>
<dbReference type="Proteomes" id="UP000677305">
    <property type="component" value="Chromosome"/>
</dbReference>
<dbReference type="RefSeq" id="WP_212692174.1">
    <property type="nucleotide sequence ID" value="NZ_CP058561.1"/>
</dbReference>
<dbReference type="NCBIfam" id="TIGR00045">
    <property type="entry name" value="glycerate kinase"/>
    <property type="match status" value="1"/>
</dbReference>
<sequence>MDILIAPDSFKGSLSAEKYCDVAKKAVTNVFPNANVVTCPMADGGEGTVEALVYNTKGSILYETVTDPIGKPVKAKYGLLGDDKTAVIEMASASGLPLVPVDKKNPLYTTTYGTGELVKKVIDKGCTTIILGIGGSATNDGGAGMMEALGFKLLDEEGNMIQRGAIGLKDLHHIDTSNKDKRLDDVNFLVACDVNNPLCGPNGASYIYGPQKGATKEQLPLLDDALANFASIIKKDFGKDVKDIEGSGAAGGLGAGLLAFFDATLKPGFEIIKDIINLEKYFNDFKFDLVITGEGEINYQTVNGKLPVGVAKTAKKYDVPVIAVVGSIGKDADRVYEYGIDSIFTIMDGPHNLDYAIKNADILLFQAIERIMKVIKLYN</sequence>
<dbReference type="KEGG" id="vgu:HYG85_02700"/>
<proteinExistence type="inferred from homology"/>
<dbReference type="PANTHER" id="PTHR21599">
    <property type="entry name" value="GLYCERATE KINASE"/>
    <property type="match status" value="1"/>
</dbReference>
<name>A0A8J8SAZ4_9FIRM</name>
<dbReference type="Gene3D" id="3.40.50.10350">
    <property type="entry name" value="Glycerate kinase, domain 1"/>
    <property type="match status" value="1"/>
</dbReference>
<evidence type="ECO:0000256" key="4">
    <source>
        <dbReference type="PIRNR" id="PIRNR006078"/>
    </source>
</evidence>
<organism evidence="5 6">
    <name type="scientific">Vallitalea guaymasensis</name>
    <dbReference type="NCBI Taxonomy" id="1185412"/>
    <lineage>
        <taxon>Bacteria</taxon>
        <taxon>Bacillati</taxon>
        <taxon>Bacillota</taxon>
        <taxon>Clostridia</taxon>
        <taxon>Lachnospirales</taxon>
        <taxon>Vallitaleaceae</taxon>
        <taxon>Vallitalea</taxon>
    </lineage>
</organism>
<dbReference type="EMBL" id="CP058561">
    <property type="protein sequence ID" value="QUH27880.1"/>
    <property type="molecule type" value="Genomic_DNA"/>
</dbReference>
<dbReference type="InterPro" id="IPR036129">
    <property type="entry name" value="Glycerate_kinase_sf"/>
</dbReference>
<dbReference type="SUPFAM" id="SSF110738">
    <property type="entry name" value="Glycerate kinase I"/>
    <property type="match status" value="1"/>
</dbReference>
<dbReference type="Gene3D" id="3.90.1510.10">
    <property type="entry name" value="Glycerate kinase, domain 2"/>
    <property type="match status" value="1"/>
</dbReference>
<accession>A0A8J8SAZ4</accession>
<dbReference type="PANTHER" id="PTHR21599:SF0">
    <property type="entry name" value="GLYCERATE KINASE"/>
    <property type="match status" value="1"/>
</dbReference>
<protein>
    <submittedName>
        <fullName evidence="5">Glycerate kinase</fullName>
    </submittedName>
</protein>
<keyword evidence="6" id="KW-1185">Reference proteome</keyword>
<dbReference type="InterPro" id="IPR004381">
    <property type="entry name" value="Glycerate_kinase"/>
</dbReference>
<evidence type="ECO:0000256" key="3">
    <source>
        <dbReference type="ARBA" id="ARBA00022777"/>
    </source>
</evidence>
<evidence type="ECO:0000313" key="6">
    <source>
        <dbReference type="Proteomes" id="UP000677305"/>
    </source>
</evidence>
<dbReference type="InterPro" id="IPR018197">
    <property type="entry name" value="Glycerate_kinase_RE-like"/>
</dbReference>
<dbReference type="AlphaFoldDB" id="A0A8J8SAZ4"/>
<keyword evidence="3 4" id="KW-0418">Kinase</keyword>
<reference evidence="5 6" key="1">
    <citation type="submission" date="2020-07" db="EMBL/GenBank/DDBJ databases">
        <title>Vallitalea guaymasensis genome.</title>
        <authorList>
            <person name="Postec A."/>
        </authorList>
    </citation>
    <scope>NUCLEOTIDE SEQUENCE [LARGE SCALE GENOMIC DNA]</scope>
    <source>
        <strain evidence="5 6">Ra1766G1</strain>
    </source>
</reference>
<dbReference type="PIRSF" id="PIRSF006078">
    <property type="entry name" value="GlxK"/>
    <property type="match status" value="1"/>
</dbReference>